<dbReference type="SUPFAM" id="SSF54427">
    <property type="entry name" value="NTF2-like"/>
    <property type="match status" value="1"/>
</dbReference>
<name>A0A3B0R0I1_9ZZZZ</name>
<reference evidence="2" key="1">
    <citation type="submission" date="2018-06" db="EMBL/GenBank/DDBJ databases">
        <authorList>
            <person name="Zhirakovskaya E."/>
        </authorList>
    </citation>
    <scope>NUCLEOTIDE SEQUENCE</scope>
</reference>
<dbReference type="AlphaFoldDB" id="A0A3B0R0I1"/>
<feature type="domain" description="SnoaL-like" evidence="1">
    <location>
        <begin position="61"/>
        <end position="167"/>
    </location>
</feature>
<proteinExistence type="predicted"/>
<accession>A0A3B0R0I1</accession>
<dbReference type="EMBL" id="UOEB01000245">
    <property type="protein sequence ID" value="VAV85761.1"/>
    <property type="molecule type" value="Genomic_DNA"/>
</dbReference>
<protein>
    <recommendedName>
        <fullName evidence="1">SnoaL-like domain-containing protein</fullName>
    </recommendedName>
</protein>
<dbReference type="Pfam" id="PF13474">
    <property type="entry name" value="SnoaL_3"/>
    <property type="match status" value="1"/>
</dbReference>
<evidence type="ECO:0000313" key="2">
    <source>
        <dbReference type="EMBL" id="VAV85761.1"/>
    </source>
</evidence>
<dbReference type="InterPro" id="IPR037401">
    <property type="entry name" value="SnoaL-like"/>
</dbReference>
<gene>
    <name evidence="2" type="ORF">MNBD_BACTEROID02-699</name>
</gene>
<organism evidence="2">
    <name type="scientific">hydrothermal vent metagenome</name>
    <dbReference type="NCBI Taxonomy" id="652676"/>
    <lineage>
        <taxon>unclassified sequences</taxon>
        <taxon>metagenomes</taxon>
        <taxon>ecological metagenomes</taxon>
    </lineage>
</organism>
<sequence>MSFPFPIHLCSMKNLILSVIVFSLVSIGCTEKKQDTSNNEINNNKMERKSKEQIEKLLMVYKESLNTSNVSKAVNSYTKDGVFMPSGAPTANGTEAIKGAYEFVFSQIQLNIEFFIEEIVIENDIAFAITTSKGTTLIHATGDTVPEENRELFVFEKENNEWKIARYMFNKMK</sequence>
<evidence type="ECO:0000259" key="1">
    <source>
        <dbReference type="Pfam" id="PF13474"/>
    </source>
</evidence>
<dbReference type="InterPro" id="IPR032710">
    <property type="entry name" value="NTF2-like_dom_sf"/>
</dbReference>
<dbReference type="Gene3D" id="3.10.450.50">
    <property type="match status" value="1"/>
</dbReference>